<keyword evidence="4" id="KW-1185">Reference proteome</keyword>
<feature type="region of interest" description="Disordered" evidence="1">
    <location>
        <begin position="50"/>
        <end position="89"/>
    </location>
</feature>
<name>A0AAW0PNI7_9GOBI</name>
<keyword evidence="2" id="KW-0812">Transmembrane</keyword>
<proteinExistence type="predicted"/>
<dbReference type="Proteomes" id="UP001460270">
    <property type="component" value="Unassembled WGS sequence"/>
</dbReference>
<sequence length="348" mass="36708">MATGKSAGNVPELLKMVDQTVKEAGGQYYSSPAFEEAEDKVRQRQLEIVREQREKRQEHKQGDLRALHSEKRRGLSYMQPLEEEESSEEMEITRDEAEMNVSTMNIESLPPVLLSNFSPSLLQYIRDKMEAGMKNLPHLLSDGSTLVSKGATSVRNSPVWGKVGSSAQNVQKMVVDSSVWEKVGVRKEQLSKAVGDRLPKVVVDGSAWVGSGAKAAAASPVWGKVGSGANLVARNSVRLGSGIGTGAKNLAQNPLWGKMGSGAKTGAKMVVDSPVWGKVGSGAKTGAKMVAESPVWEKIGQTAKQVPKVVIAGAVLGLVLGVFLGGVLGGAIGAGAGSALIQSQYTAT</sequence>
<accession>A0AAW0PNI7</accession>
<dbReference type="AlphaFoldDB" id="A0AAW0PNI7"/>
<evidence type="ECO:0000256" key="2">
    <source>
        <dbReference type="SAM" id="Phobius"/>
    </source>
</evidence>
<feature type="transmembrane region" description="Helical" evidence="2">
    <location>
        <begin position="309"/>
        <end position="334"/>
    </location>
</feature>
<keyword evidence="2" id="KW-1133">Transmembrane helix</keyword>
<comment type="caution">
    <text evidence="3">The sequence shown here is derived from an EMBL/GenBank/DDBJ whole genome shotgun (WGS) entry which is preliminary data.</text>
</comment>
<evidence type="ECO:0000256" key="1">
    <source>
        <dbReference type="SAM" id="MobiDB-lite"/>
    </source>
</evidence>
<reference evidence="4" key="1">
    <citation type="submission" date="2024-04" db="EMBL/GenBank/DDBJ databases">
        <title>Salinicola lusitanus LLJ914,a marine bacterium isolated from the Okinawa Trough.</title>
        <authorList>
            <person name="Li J."/>
        </authorList>
    </citation>
    <scope>NUCLEOTIDE SEQUENCE [LARGE SCALE GENOMIC DNA]</scope>
</reference>
<evidence type="ECO:0000313" key="3">
    <source>
        <dbReference type="EMBL" id="KAK7929971.1"/>
    </source>
</evidence>
<keyword evidence="2" id="KW-0472">Membrane</keyword>
<feature type="compositionally biased region" description="Basic and acidic residues" evidence="1">
    <location>
        <begin position="50"/>
        <end position="73"/>
    </location>
</feature>
<organism evidence="3 4">
    <name type="scientific">Mugilogobius chulae</name>
    <name type="common">yellowstripe goby</name>
    <dbReference type="NCBI Taxonomy" id="88201"/>
    <lineage>
        <taxon>Eukaryota</taxon>
        <taxon>Metazoa</taxon>
        <taxon>Chordata</taxon>
        <taxon>Craniata</taxon>
        <taxon>Vertebrata</taxon>
        <taxon>Euteleostomi</taxon>
        <taxon>Actinopterygii</taxon>
        <taxon>Neopterygii</taxon>
        <taxon>Teleostei</taxon>
        <taxon>Neoteleostei</taxon>
        <taxon>Acanthomorphata</taxon>
        <taxon>Gobiaria</taxon>
        <taxon>Gobiiformes</taxon>
        <taxon>Gobioidei</taxon>
        <taxon>Gobiidae</taxon>
        <taxon>Gobionellinae</taxon>
        <taxon>Mugilogobius</taxon>
    </lineage>
</organism>
<gene>
    <name evidence="3" type="ORF">WMY93_006366</name>
</gene>
<dbReference type="EMBL" id="JBBPFD010000004">
    <property type="protein sequence ID" value="KAK7929971.1"/>
    <property type="molecule type" value="Genomic_DNA"/>
</dbReference>
<protein>
    <submittedName>
        <fullName evidence="3">Uncharacterized protein</fullName>
    </submittedName>
</protein>
<evidence type="ECO:0000313" key="4">
    <source>
        <dbReference type="Proteomes" id="UP001460270"/>
    </source>
</evidence>